<dbReference type="SUPFAM" id="SSF55347">
    <property type="entry name" value="Glyceraldehyde-3-phosphate dehydrogenase-like, C-terminal domain"/>
    <property type="match status" value="1"/>
</dbReference>
<dbReference type="PANTHER" id="PTHR43377:SF1">
    <property type="entry name" value="BILIVERDIN REDUCTASE A"/>
    <property type="match status" value="1"/>
</dbReference>
<dbReference type="RefSeq" id="WP_282009979.1">
    <property type="nucleotide sequence ID" value="NZ_OX336137.1"/>
</dbReference>
<reference evidence="3 4" key="1">
    <citation type="submission" date="2022-09" db="EMBL/GenBank/DDBJ databases">
        <authorList>
            <person name="Kop L."/>
        </authorList>
    </citation>
    <scope>NUCLEOTIDE SEQUENCE [LARGE SCALE GENOMIC DNA]</scope>
    <source>
        <strain evidence="3 4">347</strain>
    </source>
</reference>
<dbReference type="Pfam" id="PF01408">
    <property type="entry name" value="GFO_IDH_MocA"/>
    <property type="match status" value="1"/>
</dbReference>
<feature type="domain" description="Gfo/Idh/MocA-like oxidoreductase N-terminal" evidence="1">
    <location>
        <begin position="2"/>
        <end position="110"/>
    </location>
</feature>
<sequence length="325" mass="36744">MRALIIGTGSIGTRHVHNIREMRPDTEFVFLRRTASRDALAESCNADVVANFYETLKPRPDYAVIATPSGLHMDAITALVEATIPFYIEKPVVTRQTDVDTLRRLLKENKFSGPTLVGCNLRFLKSLLRIRDILKEGSLGTVVRAQLTVGQWLPDWRTFQDYRQSYSARRDLGGGVVFDLIHELDLIRWWFGEFEHVTGHTGKFSMLEIDAEDTASILLKKKSGPPLVTLNMDYVSRRPVRRYELVGDRATLIWDLGEQTLRKIGPRETEVIDCGNDGFAMADSYKTAMRHFIKCVETLQPTCLDIADGLKTTELALRSKLGDTP</sequence>
<evidence type="ECO:0000259" key="2">
    <source>
        <dbReference type="Pfam" id="PF22725"/>
    </source>
</evidence>
<organism evidence="3 4">
    <name type="scientific">Nitrospina watsonii</name>
    <dbReference type="NCBI Taxonomy" id="1323948"/>
    <lineage>
        <taxon>Bacteria</taxon>
        <taxon>Pseudomonadati</taxon>
        <taxon>Nitrospinota/Tectimicrobiota group</taxon>
        <taxon>Nitrospinota</taxon>
        <taxon>Nitrospinia</taxon>
        <taxon>Nitrospinales</taxon>
        <taxon>Nitrospinaceae</taxon>
        <taxon>Nitrospina</taxon>
    </lineage>
</organism>
<dbReference type="InterPro" id="IPR000683">
    <property type="entry name" value="Gfo/Idh/MocA-like_OxRdtase_N"/>
</dbReference>
<evidence type="ECO:0000313" key="3">
    <source>
        <dbReference type="EMBL" id="CAI2717002.1"/>
    </source>
</evidence>
<dbReference type="Gene3D" id="3.40.50.720">
    <property type="entry name" value="NAD(P)-binding Rossmann-like Domain"/>
    <property type="match status" value="1"/>
</dbReference>
<feature type="domain" description="GFO/IDH/MocA-like oxidoreductase" evidence="2">
    <location>
        <begin position="128"/>
        <end position="252"/>
    </location>
</feature>
<protein>
    <submittedName>
        <fullName evidence="3">Oxidoreductase, GFO/Idh/MocA family protein</fullName>
    </submittedName>
</protein>
<accession>A0ABM9HA20</accession>
<dbReference type="SUPFAM" id="SSF51735">
    <property type="entry name" value="NAD(P)-binding Rossmann-fold domains"/>
    <property type="match status" value="1"/>
</dbReference>
<dbReference type="EMBL" id="OX336137">
    <property type="protein sequence ID" value="CAI2717002.1"/>
    <property type="molecule type" value="Genomic_DNA"/>
</dbReference>
<evidence type="ECO:0000259" key="1">
    <source>
        <dbReference type="Pfam" id="PF01408"/>
    </source>
</evidence>
<keyword evidence="4" id="KW-1185">Reference proteome</keyword>
<name>A0ABM9HA20_9BACT</name>
<gene>
    <name evidence="3" type="ORF">NSPWAT_0143</name>
</gene>
<evidence type="ECO:0000313" key="4">
    <source>
        <dbReference type="Proteomes" id="UP001157733"/>
    </source>
</evidence>
<dbReference type="InterPro" id="IPR055170">
    <property type="entry name" value="GFO_IDH_MocA-like_dom"/>
</dbReference>
<dbReference type="Gene3D" id="3.30.360.10">
    <property type="entry name" value="Dihydrodipicolinate Reductase, domain 2"/>
    <property type="match status" value="1"/>
</dbReference>
<dbReference type="PANTHER" id="PTHR43377">
    <property type="entry name" value="BILIVERDIN REDUCTASE A"/>
    <property type="match status" value="1"/>
</dbReference>
<dbReference type="Proteomes" id="UP001157733">
    <property type="component" value="Chromosome"/>
</dbReference>
<dbReference type="InterPro" id="IPR051450">
    <property type="entry name" value="Gfo/Idh/MocA_Oxidoreductases"/>
</dbReference>
<proteinExistence type="predicted"/>
<dbReference type="InterPro" id="IPR036291">
    <property type="entry name" value="NAD(P)-bd_dom_sf"/>
</dbReference>
<dbReference type="Pfam" id="PF22725">
    <property type="entry name" value="GFO_IDH_MocA_C3"/>
    <property type="match status" value="1"/>
</dbReference>